<comment type="caution">
    <text evidence="3">The sequence shown here is derived from an EMBL/GenBank/DDBJ whole genome shotgun (WGS) entry which is preliminary data.</text>
</comment>
<keyword evidence="2" id="KW-1133">Transmembrane helix</keyword>
<dbReference type="AlphaFoldDB" id="A0A409YWT6"/>
<feature type="compositionally biased region" description="Basic and acidic residues" evidence="1">
    <location>
        <begin position="144"/>
        <end position="155"/>
    </location>
</feature>
<evidence type="ECO:0000313" key="4">
    <source>
        <dbReference type="Proteomes" id="UP000284706"/>
    </source>
</evidence>
<dbReference type="InParanoid" id="A0A409YWT6"/>
<dbReference type="OrthoDB" id="2642524at2759"/>
<feature type="region of interest" description="Disordered" evidence="1">
    <location>
        <begin position="116"/>
        <end position="189"/>
    </location>
</feature>
<evidence type="ECO:0000313" key="3">
    <source>
        <dbReference type="EMBL" id="PPR07449.1"/>
    </source>
</evidence>
<evidence type="ECO:0008006" key="5">
    <source>
        <dbReference type="Google" id="ProtNLM"/>
    </source>
</evidence>
<evidence type="ECO:0000256" key="2">
    <source>
        <dbReference type="SAM" id="Phobius"/>
    </source>
</evidence>
<gene>
    <name evidence="3" type="ORF">CVT26_013480</name>
</gene>
<reference evidence="3 4" key="1">
    <citation type="journal article" date="2018" name="Evol. Lett.">
        <title>Horizontal gene cluster transfer increased hallucinogenic mushroom diversity.</title>
        <authorList>
            <person name="Reynolds H.T."/>
            <person name="Vijayakumar V."/>
            <person name="Gluck-Thaler E."/>
            <person name="Korotkin H.B."/>
            <person name="Matheny P.B."/>
            <person name="Slot J.C."/>
        </authorList>
    </citation>
    <scope>NUCLEOTIDE SEQUENCE [LARGE SCALE GENOMIC DNA]</scope>
    <source>
        <strain evidence="3 4">SRW20</strain>
    </source>
</reference>
<feature type="transmembrane region" description="Helical" evidence="2">
    <location>
        <begin position="427"/>
        <end position="449"/>
    </location>
</feature>
<name>A0A409YWT6_9AGAR</name>
<protein>
    <recommendedName>
        <fullName evidence="5">C2 domain-containing protein</fullName>
    </recommendedName>
</protein>
<dbReference type="Proteomes" id="UP000284706">
    <property type="component" value="Unassembled WGS sequence"/>
</dbReference>
<dbReference type="EMBL" id="NHYE01000118">
    <property type="protein sequence ID" value="PPR07449.1"/>
    <property type="molecule type" value="Genomic_DNA"/>
</dbReference>
<accession>A0A409YWT6</accession>
<keyword evidence="2" id="KW-0812">Transmembrane</keyword>
<keyword evidence="2" id="KW-0472">Membrane</keyword>
<dbReference type="STRING" id="231916.A0A409YWT6"/>
<evidence type="ECO:0000256" key="1">
    <source>
        <dbReference type="SAM" id="MobiDB-lite"/>
    </source>
</evidence>
<sequence>MDEQTPWHLTIILLEGLRLMRPEKAWRPIVTVEVDKHHAHETILGVDGQCVNQKEVFSFYDVGLSSEIQLKVWHRSQSKKKKRKILVASASHSLGELLKKQDMESKLEVRLQCRTAERAGSSSRGKPQRGAVLRLRIRRPTSSADDKLERIRPPWHDSASSGDDTDDSASAHTDDQLLDEPPISMTYDDSKVGLRRRKVKGYTIGSDESCYSSEVDDFCDDIQKDDISNTCVGDEDDYASPSGQVISLGSSHDGWLAFSDLPLPLYTEKITVPPSLTRLERVLSSVTMYREMAAAEREEDFEPVARRLQAEWTFIGGLLLALAAVDTAVFSISPGSIFDVDSWAKSAIATSSIASGLGIACDAWFLLRYGWADLSTFISRSRDLYSSHFFFSLSSRVPTFCTFISAISLMAFLGIVAYAAWPSAVLLLSFLIGIIMSLQFLVYGVHWCAKKVAAGGRASGRGVVTVVQVMKRSMSGGSVDV</sequence>
<organism evidence="3 4">
    <name type="scientific">Gymnopilus dilepis</name>
    <dbReference type="NCBI Taxonomy" id="231916"/>
    <lineage>
        <taxon>Eukaryota</taxon>
        <taxon>Fungi</taxon>
        <taxon>Dikarya</taxon>
        <taxon>Basidiomycota</taxon>
        <taxon>Agaricomycotina</taxon>
        <taxon>Agaricomycetes</taxon>
        <taxon>Agaricomycetidae</taxon>
        <taxon>Agaricales</taxon>
        <taxon>Agaricineae</taxon>
        <taxon>Hymenogastraceae</taxon>
        <taxon>Gymnopilus</taxon>
    </lineage>
</organism>
<feature type="transmembrane region" description="Helical" evidence="2">
    <location>
        <begin position="388"/>
        <end position="421"/>
    </location>
</feature>
<proteinExistence type="predicted"/>
<feature type="transmembrane region" description="Helical" evidence="2">
    <location>
        <begin position="344"/>
        <end position="367"/>
    </location>
</feature>
<keyword evidence="4" id="KW-1185">Reference proteome</keyword>
<feature type="transmembrane region" description="Helical" evidence="2">
    <location>
        <begin position="312"/>
        <end position="332"/>
    </location>
</feature>